<protein>
    <recommendedName>
        <fullName evidence="5">Ribosomal RNA adenine methylase transferase N-terminal domain-containing protein</fullName>
    </recommendedName>
</protein>
<evidence type="ECO:0000256" key="4">
    <source>
        <dbReference type="ARBA" id="ARBA00022691"/>
    </source>
</evidence>
<keyword evidence="7" id="KW-1185">Reference proteome</keyword>
<organism evidence="6 7">
    <name type="scientific">Streptomyces brasiliensis</name>
    <dbReference type="NCBI Taxonomy" id="1954"/>
    <lineage>
        <taxon>Bacteria</taxon>
        <taxon>Bacillati</taxon>
        <taxon>Actinomycetota</taxon>
        <taxon>Actinomycetes</taxon>
        <taxon>Kitasatosporales</taxon>
        <taxon>Streptomycetaceae</taxon>
        <taxon>Streptomyces</taxon>
    </lineage>
</organism>
<keyword evidence="4" id="KW-0949">S-adenosyl-L-methionine</keyword>
<proteinExistence type="inferred from homology"/>
<evidence type="ECO:0000313" key="6">
    <source>
        <dbReference type="EMBL" id="GGJ29906.1"/>
    </source>
</evidence>
<dbReference type="AlphaFoldDB" id="A0A917KW01"/>
<dbReference type="GO" id="GO:0000179">
    <property type="term" value="F:rRNA (adenine-N6,N6-)-dimethyltransferase activity"/>
    <property type="evidence" value="ECO:0007669"/>
    <property type="project" value="InterPro"/>
</dbReference>
<name>A0A917KW01_9ACTN</name>
<accession>A0A917KW01</accession>
<evidence type="ECO:0000256" key="3">
    <source>
        <dbReference type="ARBA" id="ARBA00022679"/>
    </source>
</evidence>
<reference evidence="6" key="2">
    <citation type="submission" date="2020-09" db="EMBL/GenBank/DDBJ databases">
        <authorList>
            <person name="Sun Q."/>
            <person name="Ohkuma M."/>
        </authorList>
    </citation>
    <scope>NUCLEOTIDE SEQUENCE</scope>
    <source>
        <strain evidence="6">JCM 3086</strain>
    </source>
</reference>
<comment type="similarity">
    <text evidence="1">Belongs to the methyltransferase superfamily.</text>
</comment>
<dbReference type="SMART" id="SM00650">
    <property type="entry name" value="rADc"/>
    <property type="match status" value="1"/>
</dbReference>
<evidence type="ECO:0000313" key="7">
    <source>
        <dbReference type="Proteomes" id="UP000657574"/>
    </source>
</evidence>
<dbReference type="InterPro" id="IPR020598">
    <property type="entry name" value="rRNA_Ade_methylase_Trfase_N"/>
</dbReference>
<comment type="caution">
    <text evidence="6">The sequence shown here is derived from an EMBL/GenBank/DDBJ whole genome shotgun (WGS) entry which is preliminary data.</text>
</comment>
<gene>
    <name evidence="6" type="ORF">GCM10010121_046560</name>
</gene>
<keyword evidence="3" id="KW-0808">Transferase</keyword>
<dbReference type="EMBL" id="BMQA01000015">
    <property type="protein sequence ID" value="GGJ29906.1"/>
    <property type="molecule type" value="Genomic_DNA"/>
</dbReference>
<feature type="domain" description="Ribosomal RNA adenine methylase transferase N-terminal" evidence="5">
    <location>
        <begin position="25"/>
        <end position="139"/>
    </location>
</feature>
<sequence length="260" mass="28693">MVLRDTFDEAAELYERARPRYPRSLVEELAGVTGIGPDSRMLEIGPGTGQLTVPLAGFGCRVTAVELGPALAAVARRRLRNFPAADVVVADFERWELPPEPFDVVVSATAFHWLDPALRLVRTARALRPGGTLALVTTLHVAGGTQEFFDRVQACYERWDPATPPGLRLPPETDMATHTGELDHSPYFGDVTVSRHVQEITYTADAYVDVLLTYSNHRALDPAARRGLLTCVRELVETSFGSRVTKRYLHELITARRGAS</sequence>
<dbReference type="InterPro" id="IPR029063">
    <property type="entry name" value="SAM-dependent_MTases_sf"/>
</dbReference>
<dbReference type="Pfam" id="PF08241">
    <property type="entry name" value="Methyltransf_11"/>
    <property type="match status" value="1"/>
</dbReference>
<dbReference type="PANTHER" id="PTHR44942">
    <property type="entry name" value="METHYLTRANSF_11 DOMAIN-CONTAINING PROTEIN"/>
    <property type="match status" value="1"/>
</dbReference>
<dbReference type="CDD" id="cd02440">
    <property type="entry name" value="AdoMet_MTases"/>
    <property type="match status" value="1"/>
</dbReference>
<dbReference type="InterPro" id="IPR051052">
    <property type="entry name" value="Diverse_substrate_MTase"/>
</dbReference>
<dbReference type="InterPro" id="IPR013216">
    <property type="entry name" value="Methyltransf_11"/>
</dbReference>
<reference evidence="6" key="1">
    <citation type="journal article" date="2014" name="Int. J. Syst. Evol. Microbiol.">
        <title>Complete genome sequence of Corynebacterium casei LMG S-19264T (=DSM 44701T), isolated from a smear-ripened cheese.</title>
        <authorList>
            <consortium name="US DOE Joint Genome Institute (JGI-PGF)"/>
            <person name="Walter F."/>
            <person name="Albersmeier A."/>
            <person name="Kalinowski J."/>
            <person name="Ruckert C."/>
        </authorList>
    </citation>
    <scope>NUCLEOTIDE SEQUENCE</scope>
    <source>
        <strain evidence="6">JCM 3086</strain>
    </source>
</reference>
<keyword evidence="2" id="KW-0489">Methyltransferase</keyword>
<evidence type="ECO:0000256" key="2">
    <source>
        <dbReference type="ARBA" id="ARBA00022603"/>
    </source>
</evidence>
<evidence type="ECO:0000256" key="1">
    <source>
        <dbReference type="ARBA" id="ARBA00008361"/>
    </source>
</evidence>
<dbReference type="Proteomes" id="UP000657574">
    <property type="component" value="Unassembled WGS sequence"/>
</dbReference>
<evidence type="ECO:0000259" key="5">
    <source>
        <dbReference type="SMART" id="SM00650"/>
    </source>
</evidence>
<dbReference type="PANTHER" id="PTHR44942:SF4">
    <property type="entry name" value="METHYLTRANSFERASE TYPE 11 DOMAIN-CONTAINING PROTEIN"/>
    <property type="match status" value="1"/>
</dbReference>
<dbReference type="SUPFAM" id="SSF53335">
    <property type="entry name" value="S-adenosyl-L-methionine-dependent methyltransferases"/>
    <property type="match status" value="1"/>
</dbReference>
<dbReference type="Gene3D" id="3.40.50.150">
    <property type="entry name" value="Vaccinia Virus protein VP39"/>
    <property type="match status" value="1"/>
</dbReference>